<dbReference type="AlphaFoldDB" id="A0A2I7SF43"/>
<reference evidence="2" key="1">
    <citation type="submission" date="2018-01" db="EMBL/GenBank/DDBJ databases">
        <title>Complete genome of Tamlana sp. UJ94.</title>
        <authorList>
            <person name="Jung J."/>
            <person name="Chung D."/>
            <person name="Bae S.S."/>
            <person name="Baek K."/>
        </authorList>
    </citation>
    <scope>NUCLEOTIDE SEQUENCE [LARGE SCALE GENOMIC DNA]</scope>
    <source>
        <strain evidence="2">UJ94</strain>
    </source>
</reference>
<accession>A0A2I7SF43</accession>
<dbReference type="OrthoDB" id="1376077at2"/>
<organism evidence="1 2">
    <name type="scientific">Pseudotamlana carrageenivorans</name>
    <dbReference type="NCBI Taxonomy" id="2069432"/>
    <lineage>
        <taxon>Bacteria</taxon>
        <taxon>Pseudomonadati</taxon>
        <taxon>Bacteroidota</taxon>
        <taxon>Flavobacteriia</taxon>
        <taxon>Flavobacteriales</taxon>
        <taxon>Flavobacteriaceae</taxon>
        <taxon>Pseudotamlana</taxon>
    </lineage>
</organism>
<dbReference type="EMBL" id="CP025938">
    <property type="protein sequence ID" value="AUS04480.1"/>
    <property type="molecule type" value="Genomic_DNA"/>
</dbReference>
<gene>
    <name evidence="1" type="ORF">C1A40_02885</name>
</gene>
<protein>
    <submittedName>
        <fullName evidence="1">Uncharacterized protein</fullName>
    </submittedName>
</protein>
<keyword evidence="2" id="KW-1185">Reference proteome</keyword>
<dbReference type="KEGG" id="taj:C1A40_02885"/>
<sequence>MALNKTQLQADIKNLLTEMMQRENTSIDEFAERLSNSIDDYVKSASIQYNSGLVAPNGAVTGTFNGNLN</sequence>
<evidence type="ECO:0000313" key="1">
    <source>
        <dbReference type="EMBL" id="AUS04480.1"/>
    </source>
</evidence>
<dbReference type="Proteomes" id="UP000236592">
    <property type="component" value="Chromosome"/>
</dbReference>
<dbReference type="RefSeq" id="WP_102994588.1">
    <property type="nucleotide sequence ID" value="NZ_CP025938.1"/>
</dbReference>
<proteinExistence type="predicted"/>
<name>A0A2I7SF43_9FLAO</name>
<evidence type="ECO:0000313" key="2">
    <source>
        <dbReference type="Proteomes" id="UP000236592"/>
    </source>
</evidence>